<accession>A0ABQ4YTX1</accession>
<evidence type="ECO:0000313" key="2">
    <source>
        <dbReference type="Proteomes" id="UP001151760"/>
    </source>
</evidence>
<gene>
    <name evidence="1" type="ORF">Tco_0730228</name>
</gene>
<organism evidence="1 2">
    <name type="scientific">Tanacetum coccineum</name>
    <dbReference type="NCBI Taxonomy" id="301880"/>
    <lineage>
        <taxon>Eukaryota</taxon>
        <taxon>Viridiplantae</taxon>
        <taxon>Streptophyta</taxon>
        <taxon>Embryophyta</taxon>
        <taxon>Tracheophyta</taxon>
        <taxon>Spermatophyta</taxon>
        <taxon>Magnoliopsida</taxon>
        <taxon>eudicotyledons</taxon>
        <taxon>Gunneridae</taxon>
        <taxon>Pentapetalae</taxon>
        <taxon>asterids</taxon>
        <taxon>campanulids</taxon>
        <taxon>Asterales</taxon>
        <taxon>Asteraceae</taxon>
        <taxon>Asteroideae</taxon>
        <taxon>Anthemideae</taxon>
        <taxon>Anthemidinae</taxon>
        <taxon>Tanacetum</taxon>
    </lineage>
</organism>
<evidence type="ECO:0000313" key="1">
    <source>
        <dbReference type="EMBL" id="GJS80347.1"/>
    </source>
</evidence>
<keyword evidence="2" id="KW-1185">Reference proteome</keyword>
<reference evidence="1" key="1">
    <citation type="journal article" date="2022" name="Int. J. Mol. Sci.">
        <title>Draft Genome of Tanacetum Coccineum: Genomic Comparison of Closely Related Tanacetum-Family Plants.</title>
        <authorList>
            <person name="Yamashiro T."/>
            <person name="Shiraishi A."/>
            <person name="Nakayama K."/>
            <person name="Satake H."/>
        </authorList>
    </citation>
    <scope>NUCLEOTIDE SEQUENCE</scope>
</reference>
<dbReference type="EMBL" id="BQNB010010664">
    <property type="protein sequence ID" value="GJS80347.1"/>
    <property type="molecule type" value="Genomic_DNA"/>
</dbReference>
<protein>
    <submittedName>
        <fullName evidence="1">Uncharacterized protein</fullName>
    </submittedName>
</protein>
<dbReference type="Proteomes" id="UP001151760">
    <property type="component" value="Unassembled WGS sequence"/>
</dbReference>
<comment type="caution">
    <text evidence="1">The sequence shown here is derived from an EMBL/GenBank/DDBJ whole genome shotgun (WGS) entry which is preliminary data.</text>
</comment>
<proteinExistence type="predicted"/>
<name>A0ABQ4YTX1_9ASTR</name>
<reference evidence="1" key="2">
    <citation type="submission" date="2022-01" db="EMBL/GenBank/DDBJ databases">
        <authorList>
            <person name="Yamashiro T."/>
            <person name="Shiraishi A."/>
            <person name="Satake H."/>
            <person name="Nakayama K."/>
        </authorList>
    </citation>
    <scope>NUCLEOTIDE SEQUENCE</scope>
</reference>
<sequence length="645" mass="73258">MALATAPVAAPLAATNLGYDMWRRLANASLPRVILTPLHLQVQVRAIRGCRRALQVAFAELACNVERYIAQHSCSWCGGTFNGRNCPGCSSVESGNEFVYDPNPCSYNETPNFFNQPSQHQYKTYSCELCRDSPHYGSDCQTRTPLVYEQDLCSSQNFSNDQSPYYSMSLPQQFHCREYCGGLHDIPELSMMMNFGTPTPEPLVNSFVYKESDNDIEVTPAYTPSLPFLTTMEPADTLLMGDEVISTTPAMENDELIKSSVDDLVPIPREFEVTSNREHVVDFLMENEDIADLPRHLFKQLFSYLVKHPSSTKRMSDEPLGDDLKLRSYDEFEDISSLDPPNSAPLNYESLGNPDSVFRSLETSDLNLEELIAKIGLDDSIPIEIDDGYYDSEGDILFLEHLLIEETFFDPTPAVLPKKSTLLVTPTPTSKQSSLREVERFDPFFSLTQSGRKTRVIETPSFGFHHMRSPRLAAYSPKEIPSDESKVHVEVLSVLWGNRLLIPDGSLPLSRPIRRIQDFDESKDHCLTLKNTPYPHQQFAVCNSLVNEEEQYGFTQYAVSIKKIRRIRACTHQRPQKKQAQYAVKMDNPNITMEEYIRLEEEKARRRAIVFNDTLTSEVTLSCEPTVSSLNNDEIDFRISFNESE</sequence>